<organism evidence="1 2">
    <name type="scientific">Cardiobacterium valvarum F0432</name>
    <dbReference type="NCBI Taxonomy" id="797473"/>
    <lineage>
        <taxon>Bacteria</taxon>
        <taxon>Pseudomonadati</taxon>
        <taxon>Pseudomonadota</taxon>
        <taxon>Gammaproteobacteria</taxon>
        <taxon>Cardiobacteriales</taxon>
        <taxon>Cardiobacteriaceae</taxon>
        <taxon>Cardiobacterium</taxon>
    </lineage>
</organism>
<dbReference type="AlphaFoldDB" id="G9ZDP3"/>
<dbReference type="HOGENOM" id="CLU_1381941_0_0_6"/>
<proteinExistence type="predicted"/>
<evidence type="ECO:0000313" key="2">
    <source>
        <dbReference type="Proteomes" id="UP000004750"/>
    </source>
</evidence>
<name>G9ZDP3_9GAMM</name>
<reference evidence="1 2" key="1">
    <citation type="submission" date="2011-08" db="EMBL/GenBank/DDBJ databases">
        <authorList>
            <person name="Weinstock G."/>
            <person name="Sodergren E."/>
            <person name="Clifton S."/>
            <person name="Fulton L."/>
            <person name="Fulton B."/>
            <person name="Courtney L."/>
            <person name="Fronick C."/>
            <person name="Harrison M."/>
            <person name="Strong C."/>
            <person name="Farmer C."/>
            <person name="Delahaunty K."/>
            <person name="Markovic C."/>
            <person name="Hall O."/>
            <person name="Minx P."/>
            <person name="Tomlinson C."/>
            <person name="Mitreva M."/>
            <person name="Hou S."/>
            <person name="Chen J."/>
            <person name="Wollam A."/>
            <person name="Pepin K.H."/>
            <person name="Johnson M."/>
            <person name="Bhonagiri V."/>
            <person name="Zhang X."/>
            <person name="Suruliraj S."/>
            <person name="Warren W."/>
            <person name="Chinwalla A."/>
            <person name="Mardis E.R."/>
            <person name="Wilson R.K."/>
        </authorList>
    </citation>
    <scope>NUCLEOTIDE SEQUENCE [LARGE SCALE GENOMIC DNA]</scope>
    <source>
        <strain evidence="1 2">F0432</strain>
    </source>
</reference>
<comment type="caution">
    <text evidence="1">The sequence shown here is derived from an EMBL/GenBank/DDBJ whole genome shotgun (WGS) entry which is preliminary data.</text>
</comment>
<accession>G9ZDP3</accession>
<dbReference type="EMBL" id="AGCM01000044">
    <property type="protein sequence ID" value="EHM55229.1"/>
    <property type="molecule type" value="Genomic_DNA"/>
</dbReference>
<gene>
    <name evidence="1" type="ORF">HMPREF9080_00876</name>
</gene>
<protein>
    <submittedName>
        <fullName evidence="1">Uncharacterized protein</fullName>
    </submittedName>
</protein>
<evidence type="ECO:0000313" key="1">
    <source>
        <dbReference type="EMBL" id="EHM55229.1"/>
    </source>
</evidence>
<dbReference type="Proteomes" id="UP000004750">
    <property type="component" value="Unassembled WGS sequence"/>
</dbReference>
<sequence length="197" mass="20415">MVVVFELEVVEVHQFAQALAEGTRVLQVGKAQAASRDFVFVSGADAASGGADFVCAACCFACLIQRAVRRQDEGAGGRDVQAFAYGDAGGFKGVAFLFEGAQAEDDAVADVALHAGVQDAGGDEVQDGFFAIDDEGVAGVVAALVTHDGARFFGEQVDDFAFAFVAPLGADNDEFGAHVLVPRFVGMLRRGVAGWCA</sequence>